<evidence type="ECO:0000256" key="1">
    <source>
        <dbReference type="ARBA" id="ARBA00008779"/>
    </source>
</evidence>
<accession>X0ZCI5</accession>
<comment type="caution">
    <text evidence="4">The sequence shown here is derived from an EMBL/GenBank/DDBJ whole genome shotgun (WGS) entry which is preliminary data.</text>
</comment>
<feature type="non-terminal residue" evidence="4">
    <location>
        <position position="1"/>
    </location>
</feature>
<dbReference type="PANTHER" id="PTHR42693">
    <property type="entry name" value="ARYLSULFATASE FAMILY MEMBER"/>
    <property type="match status" value="1"/>
</dbReference>
<dbReference type="AlphaFoldDB" id="X0ZCI5"/>
<keyword evidence="2" id="KW-0378">Hydrolase</keyword>
<dbReference type="Pfam" id="PF00884">
    <property type="entry name" value="Sulfatase"/>
    <property type="match status" value="1"/>
</dbReference>
<name>X0ZCI5_9ZZZZ</name>
<sequence>DKIVGRIVQKLDELGLRENTLILFTGDNGTPGGITSEMQDGSFIDGGKGSTTDAGTHVALVANWKGTTPVGKVSTDLVDFSDILPTLADAGGASLPKDVTIDGRSFLPQLRGEKGNPRAWTFCWYQRNPGDQLHRFARDRRWKLYDQTSASRAGKLFDVSNDVLEQSPIEPGQGGDEAAQARAKLQAVLDELSA</sequence>
<gene>
    <name evidence="4" type="ORF">S01H1_74972</name>
</gene>
<dbReference type="GO" id="GO:0004065">
    <property type="term" value="F:arylsulfatase activity"/>
    <property type="evidence" value="ECO:0007669"/>
    <property type="project" value="TreeGrafter"/>
</dbReference>
<proteinExistence type="inferred from homology"/>
<feature type="domain" description="Sulfatase N-terminal" evidence="3">
    <location>
        <begin position="1"/>
        <end position="92"/>
    </location>
</feature>
<evidence type="ECO:0000259" key="3">
    <source>
        <dbReference type="Pfam" id="PF00884"/>
    </source>
</evidence>
<dbReference type="Gene3D" id="3.40.720.10">
    <property type="entry name" value="Alkaline Phosphatase, subunit A"/>
    <property type="match status" value="1"/>
</dbReference>
<comment type="similarity">
    <text evidence="1">Belongs to the sulfatase family.</text>
</comment>
<dbReference type="InterPro" id="IPR050738">
    <property type="entry name" value="Sulfatase"/>
</dbReference>
<dbReference type="SUPFAM" id="SSF53649">
    <property type="entry name" value="Alkaline phosphatase-like"/>
    <property type="match status" value="1"/>
</dbReference>
<organism evidence="4">
    <name type="scientific">marine sediment metagenome</name>
    <dbReference type="NCBI Taxonomy" id="412755"/>
    <lineage>
        <taxon>unclassified sequences</taxon>
        <taxon>metagenomes</taxon>
        <taxon>ecological metagenomes</taxon>
    </lineage>
</organism>
<dbReference type="InterPro" id="IPR000917">
    <property type="entry name" value="Sulfatase_N"/>
</dbReference>
<dbReference type="InterPro" id="IPR017850">
    <property type="entry name" value="Alkaline_phosphatase_core_sf"/>
</dbReference>
<dbReference type="PANTHER" id="PTHR42693:SF53">
    <property type="entry name" value="ENDO-4-O-SULFATASE"/>
    <property type="match status" value="1"/>
</dbReference>
<evidence type="ECO:0000313" key="4">
    <source>
        <dbReference type="EMBL" id="GAG46096.1"/>
    </source>
</evidence>
<dbReference type="EMBL" id="BARS01050191">
    <property type="protein sequence ID" value="GAG46096.1"/>
    <property type="molecule type" value="Genomic_DNA"/>
</dbReference>
<reference evidence="4" key="1">
    <citation type="journal article" date="2014" name="Front. Microbiol.">
        <title>High frequency of phylogenetically diverse reductive dehalogenase-homologous genes in deep subseafloor sedimentary metagenomes.</title>
        <authorList>
            <person name="Kawai M."/>
            <person name="Futagami T."/>
            <person name="Toyoda A."/>
            <person name="Takaki Y."/>
            <person name="Nishi S."/>
            <person name="Hori S."/>
            <person name="Arai W."/>
            <person name="Tsubouchi T."/>
            <person name="Morono Y."/>
            <person name="Uchiyama I."/>
            <person name="Ito T."/>
            <person name="Fujiyama A."/>
            <person name="Inagaki F."/>
            <person name="Takami H."/>
        </authorList>
    </citation>
    <scope>NUCLEOTIDE SEQUENCE</scope>
    <source>
        <strain evidence="4">Expedition CK06-06</strain>
    </source>
</reference>
<protein>
    <recommendedName>
        <fullName evidence="3">Sulfatase N-terminal domain-containing protein</fullName>
    </recommendedName>
</protein>
<evidence type="ECO:0000256" key="2">
    <source>
        <dbReference type="ARBA" id="ARBA00022801"/>
    </source>
</evidence>